<dbReference type="STRING" id="57577.A0A2K3PQX3"/>
<evidence type="ECO:0000256" key="2">
    <source>
        <dbReference type="ARBA" id="ARBA00022679"/>
    </source>
</evidence>
<dbReference type="InterPro" id="IPR000719">
    <property type="entry name" value="Prot_kinase_dom"/>
</dbReference>
<evidence type="ECO:0000256" key="5">
    <source>
        <dbReference type="ARBA" id="ARBA00022840"/>
    </source>
</evidence>
<dbReference type="GO" id="GO:0005737">
    <property type="term" value="C:cytoplasm"/>
    <property type="evidence" value="ECO:0007669"/>
    <property type="project" value="TreeGrafter"/>
</dbReference>
<gene>
    <name evidence="7" type="ORF">L195_g014437</name>
</gene>
<dbReference type="PANTHER" id="PTHR48016:SF46">
    <property type="entry name" value="MAP KINASE KINASE KINASE-LIKE PROTEIN"/>
    <property type="match status" value="1"/>
</dbReference>
<accession>A0A2K3PQX3</accession>
<comment type="caution">
    <text evidence="7">The sequence shown here is derived from an EMBL/GenBank/DDBJ whole genome shotgun (WGS) entry which is preliminary data.</text>
</comment>
<keyword evidence="5" id="KW-0067">ATP-binding</keyword>
<evidence type="ECO:0000256" key="3">
    <source>
        <dbReference type="ARBA" id="ARBA00022741"/>
    </source>
</evidence>
<evidence type="ECO:0000259" key="6">
    <source>
        <dbReference type="PROSITE" id="PS50011"/>
    </source>
</evidence>
<organism evidence="7 8">
    <name type="scientific">Trifolium pratense</name>
    <name type="common">Red clover</name>
    <dbReference type="NCBI Taxonomy" id="57577"/>
    <lineage>
        <taxon>Eukaryota</taxon>
        <taxon>Viridiplantae</taxon>
        <taxon>Streptophyta</taxon>
        <taxon>Embryophyta</taxon>
        <taxon>Tracheophyta</taxon>
        <taxon>Spermatophyta</taxon>
        <taxon>Magnoliopsida</taxon>
        <taxon>eudicotyledons</taxon>
        <taxon>Gunneridae</taxon>
        <taxon>Pentapetalae</taxon>
        <taxon>rosids</taxon>
        <taxon>fabids</taxon>
        <taxon>Fabales</taxon>
        <taxon>Fabaceae</taxon>
        <taxon>Papilionoideae</taxon>
        <taxon>50 kb inversion clade</taxon>
        <taxon>NPAAA clade</taxon>
        <taxon>Hologalegina</taxon>
        <taxon>IRL clade</taxon>
        <taxon>Trifolieae</taxon>
        <taxon>Trifolium</taxon>
    </lineage>
</organism>
<sequence>RDIKCANILVDVNGSVKLADFGLAKATKLNDVKSSKGSPYWMAPEVVNLRNQGYGLAADIWSLGCTVLEMLTRKPPYFDLEGMQAIFRIGRGEPPPIPEFLSKDARDFILKCLQVNPSKRPTAAQLSDHPFLRRRSSSGGMRPAGDCKFAMGVRSWLIIWCGAVEFFGHIASTVAFQVIILKQWLLEYLPICSLDSSGDHIHVIVIARKSYIHQSCKVVADTWS</sequence>
<comment type="similarity">
    <text evidence="1">Belongs to the protein kinase superfamily. STE Ser/Thr protein kinase family. MAP kinase kinase kinase subfamily.</text>
</comment>
<reference evidence="7 8" key="2">
    <citation type="journal article" date="2017" name="Front. Plant Sci.">
        <title>Gene Classification and Mining of Molecular Markers Useful in Red Clover (Trifolium pratense) Breeding.</title>
        <authorList>
            <person name="Istvanek J."/>
            <person name="Dluhosova J."/>
            <person name="Dluhos P."/>
            <person name="Patkova L."/>
            <person name="Nedelnik J."/>
            <person name="Repkova J."/>
        </authorList>
    </citation>
    <scope>NUCLEOTIDE SEQUENCE [LARGE SCALE GENOMIC DNA]</scope>
    <source>
        <strain evidence="8">cv. Tatra</strain>
        <tissue evidence="7">Young leaves</tissue>
    </source>
</reference>
<evidence type="ECO:0000313" key="7">
    <source>
        <dbReference type="EMBL" id="PNY17689.1"/>
    </source>
</evidence>
<feature type="non-terminal residue" evidence="7">
    <location>
        <position position="1"/>
    </location>
</feature>
<dbReference type="SMART" id="SM00220">
    <property type="entry name" value="S_TKc"/>
    <property type="match status" value="1"/>
</dbReference>
<dbReference type="FunFam" id="1.10.510.10:FF:001560">
    <property type="entry name" value="Mitogen-activated protein kinase kinase kinase 19"/>
    <property type="match status" value="1"/>
</dbReference>
<proteinExistence type="inferred from homology"/>
<dbReference type="PROSITE" id="PS50011">
    <property type="entry name" value="PROTEIN_KINASE_DOM"/>
    <property type="match status" value="1"/>
</dbReference>
<dbReference type="Proteomes" id="UP000236291">
    <property type="component" value="Unassembled WGS sequence"/>
</dbReference>
<feature type="domain" description="Protein kinase" evidence="6">
    <location>
        <begin position="1"/>
        <end position="132"/>
    </location>
</feature>
<evidence type="ECO:0000256" key="4">
    <source>
        <dbReference type="ARBA" id="ARBA00022777"/>
    </source>
</evidence>
<dbReference type="GO" id="GO:0004709">
    <property type="term" value="F:MAP kinase kinase kinase activity"/>
    <property type="evidence" value="ECO:0007669"/>
    <property type="project" value="TreeGrafter"/>
</dbReference>
<keyword evidence="4 7" id="KW-0418">Kinase</keyword>
<protein>
    <submittedName>
        <fullName evidence="7">Mitogen-activated protein kinase kinase kinase 1-like protein</fullName>
    </submittedName>
</protein>
<dbReference type="Gene3D" id="1.10.510.10">
    <property type="entry name" value="Transferase(Phosphotransferase) domain 1"/>
    <property type="match status" value="1"/>
</dbReference>
<dbReference type="EMBL" id="ASHM01009582">
    <property type="protein sequence ID" value="PNY17689.1"/>
    <property type="molecule type" value="Genomic_DNA"/>
</dbReference>
<reference evidence="7 8" key="1">
    <citation type="journal article" date="2014" name="Am. J. Bot.">
        <title>Genome assembly and annotation for red clover (Trifolium pratense; Fabaceae).</title>
        <authorList>
            <person name="Istvanek J."/>
            <person name="Jaros M."/>
            <person name="Krenek A."/>
            <person name="Repkova J."/>
        </authorList>
    </citation>
    <scope>NUCLEOTIDE SEQUENCE [LARGE SCALE GENOMIC DNA]</scope>
    <source>
        <strain evidence="8">cv. Tatra</strain>
        <tissue evidence="7">Young leaves</tissue>
    </source>
</reference>
<dbReference type="SUPFAM" id="SSF56112">
    <property type="entry name" value="Protein kinase-like (PK-like)"/>
    <property type="match status" value="1"/>
</dbReference>
<dbReference type="AlphaFoldDB" id="A0A2K3PQX3"/>
<dbReference type="InterPro" id="IPR050538">
    <property type="entry name" value="MAP_kinase_kinase_kinase"/>
</dbReference>
<evidence type="ECO:0000313" key="8">
    <source>
        <dbReference type="Proteomes" id="UP000236291"/>
    </source>
</evidence>
<evidence type="ECO:0000256" key="1">
    <source>
        <dbReference type="ARBA" id="ARBA00006529"/>
    </source>
</evidence>
<keyword evidence="2" id="KW-0808">Transferase</keyword>
<name>A0A2K3PQX3_TRIPR</name>
<dbReference type="GO" id="GO:0005524">
    <property type="term" value="F:ATP binding"/>
    <property type="evidence" value="ECO:0007669"/>
    <property type="project" value="UniProtKB-KW"/>
</dbReference>
<dbReference type="InterPro" id="IPR011009">
    <property type="entry name" value="Kinase-like_dom_sf"/>
</dbReference>
<keyword evidence="3" id="KW-0547">Nucleotide-binding</keyword>
<dbReference type="Pfam" id="PF00069">
    <property type="entry name" value="Pkinase"/>
    <property type="match status" value="1"/>
</dbReference>
<dbReference type="PANTHER" id="PTHR48016">
    <property type="entry name" value="MAP KINASE KINASE KINASE SSK2-RELATED-RELATED"/>
    <property type="match status" value="1"/>
</dbReference>